<dbReference type="AlphaFoldDB" id="A0ABD0Y8G6"/>
<accession>A0ABD0Y8G6</accession>
<dbReference type="Proteomes" id="UP001558652">
    <property type="component" value="Unassembled WGS sequence"/>
</dbReference>
<evidence type="ECO:0000313" key="1">
    <source>
        <dbReference type="EMBL" id="KAL1123527.1"/>
    </source>
</evidence>
<evidence type="ECO:0000313" key="2">
    <source>
        <dbReference type="Proteomes" id="UP001558652"/>
    </source>
</evidence>
<comment type="caution">
    <text evidence="1">The sequence shown here is derived from an EMBL/GenBank/DDBJ whole genome shotgun (WGS) entry which is preliminary data.</text>
</comment>
<keyword evidence="2" id="KW-1185">Reference proteome</keyword>
<sequence>MAIIRNRFGPISVQETTCVVVHGVLVGYVGDAEGRRRGYLEEYAVEVVCTGALGEVTSAVPLHTDSGSIVPNRKGPLAELSGLRGNGPAIRSRQRATGHDRQCDLIRPSGKDTESPLRRVLPPRCPFRLESLCADAFFTSIVTGDHTWGSHSRGQEVIHAVPKFQKIHGEIMGFVFWSQRGGGKLLRGENFEAYFAPSISVLCGSETLKAEEISSGNSHSILGKMLRAASDDSSAASSEKSVTLRAGVLRV</sequence>
<proteinExistence type="predicted"/>
<organism evidence="1 2">
    <name type="scientific">Ranatra chinensis</name>
    <dbReference type="NCBI Taxonomy" id="642074"/>
    <lineage>
        <taxon>Eukaryota</taxon>
        <taxon>Metazoa</taxon>
        <taxon>Ecdysozoa</taxon>
        <taxon>Arthropoda</taxon>
        <taxon>Hexapoda</taxon>
        <taxon>Insecta</taxon>
        <taxon>Pterygota</taxon>
        <taxon>Neoptera</taxon>
        <taxon>Paraneoptera</taxon>
        <taxon>Hemiptera</taxon>
        <taxon>Heteroptera</taxon>
        <taxon>Panheteroptera</taxon>
        <taxon>Nepomorpha</taxon>
        <taxon>Nepidae</taxon>
        <taxon>Ranatrinae</taxon>
        <taxon>Ranatra</taxon>
    </lineage>
</organism>
<reference evidence="1 2" key="1">
    <citation type="submission" date="2024-07" db="EMBL/GenBank/DDBJ databases">
        <title>Chromosome-level genome assembly of the water stick insect Ranatra chinensis (Heteroptera: Nepidae).</title>
        <authorList>
            <person name="Liu X."/>
        </authorList>
    </citation>
    <scope>NUCLEOTIDE SEQUENCE [LARGE SCALE GENOMIC DNA]</scope>
    <source>
        <strain evidence="1">Cailab_2021Rc</strain>
        <tissue evidence="1">Muscle</tissue>
    </source>
</reference>
<name>A0ABD0Y8G6_9HEMI</name>
<dbReference type="EMBL" id="JBFDAA010000012">
    <property type="protein sequence ID" value="KAL1123527.1"/>
    <property type="molecule type" value="Genomic_DNA"/>
</dbReference>
<gene>
    <name evidence="1" type="ORF">AAG570_002604</name>
</gene>
<protein>
    <submittedName>
        <fullName evidence="1">Uncharacterized protein</fullName>
    </submittedName>
</protein>